<dbReference type="KEGG" id="chya:V22_33090"/>
<evidence type="ECO:0008006" key="5">
    <source>
        <dbReference type="Google" id="ProtNLM"/>
    </source>
</evidence>
<evidence type="ECO:0000256" key="1">
    <source>
        <dbReference type="SAM" id="MobiDB-lite"/>
    </source>
</evidence>
<protein>
    <recommendedName>
        <fullName evidence="5">Bacterial SH3 domain protein</fullName>
    </recommendedName>
</protein>
<dbReference type="Proteomes" id="UP000319976">
    <property type="component" value="Chromosome"/>
</dbReference>
<feature type="compositionally biased region" description="Low complexity" evidence="1">
    <location>
        <begin position="379"/>
        <end position="403"/>
    </location>
</feature>
<dbReference type="RefSeq" id="WP_145264829.1">
    <property type="nucleotide sequence ID" value="NZ_CP036316.1"/>
</dbReference>
<feature type="compositionally biased region" description="Polar residues" evidence="1">
    <location>
        <begin position="361"/>
        <end position="370"/>
    </location>
</feature>
<evidence type="ECO:0000256" key="2">
    <source>
        <dbReference type="SAM" id="SignalP"/>
    </source>
</evidence>
<feature type="signal peptide" evidence="2">
    <location>
        <begin position="1"/>
        <end position="20"/>
    </location>
</feature>
<feature type="region of interest" description="Disordered" evidence="1">
    <location>
        <begin position="331"/>
        <end position="499"/>
    </location>
</feature>
<organism evidence="3 4">
    <name type="scientific">Calycomorphotria hydatis</name>
    <dbReference type="NCBI Taxonomy" id="2528027"/>
    <lineage>
        <taxon>Bacteria</taxon>
        <taxon>Pseudomonadati</taxon>
        <taxon>Planctomycetota</taxon>
        <taxon>Planctomycetia</taxon>
        <taxon>Planctomycetales</taxon>
        <taxon>Planctomycetaceae</taxon>
        <taxon>Calycomorphotria</taxon>
    </lineage>
</organism>
<proteinExistence type="predicted"/>
<feature type="compositionally biased region" description="Basic and acidic residues" evidence="1">
    <location>
        <begin position="349"/>
        <end position="360"/>
    </location>
</feature>
<name>A0A517TCD6_9PLAN</name>
<keyword evidence="2" id="KW-0732">Signal</keyword>
<feature type="compositionally biased region" description="Low complexity" evidence="1">
    <location>
        <begin position="471"/>
        <end position="486"/>
    </location>
</feature>
<sequence length="581" mass="64410" precursor="true">MRPFILVALGLFISTASAFAQSQEFPYEAVVSTDGLPVHSGPGADFYETTKLGKGEHVIVYRHDPGGWFMIFVPSGGFSLVPDSAVQPTGTGDLEIMNDQVSVRVGSYLSEEHDVEQLRLSRGTRVRPAMLPADVTVPFGYVAIEPPRGEYRWVRGQFISPTEAHVRDARDSDPFQVPSVAEIPSTYEEAKQHAELDDLWSAPATTAEVAEEVKQEVITHDIDLAGTIPGTKKTLNRKEGWELLREFDTGLNLMTEQEPNEWNLAAAEAELKEYAATARGSFLRGLESRLGKVARLKRIQSQYTDYIKLTQATDHRDQKLKQQQIQLASAIQEEPVAEKPRPQSQDLTKLVEESTPRRIPDTQSPQQPTASGPAFPSGPQLAQAPAAMPQQQSQPQPTVLPQPRHILPEPARIPQNVMPPQTNPQHLPPQHVQQQHIQQHIQPQYQPQQMVQRPAQPQPPQYQPPTPPPTRSLQQNTVAHQPAPQSTFPPPAPRPEEANAGRRRFDAAGIIQQTPQQHPETPPFVLIKPDGSVVAFLKEQPGIELGRYIGQSMGVDGQMFTHPDIPTPMIVVRQLTPVAIK</sequence>
<keyword evidence="4" id="KW-1185">Reference proteome</keyword>
<dbReference type="OrthoDB" id="288013at2"/>
<feature type="compositionally biased region" description="Pro residues" evidence="1">
    <location>
        <begin position="456"/>
        <end position="470"/>
    </location>
</feature>
<feature type="compositionally biased region" description="Low complexity" evidence="1">
    <location>
        <begin position="424"/>
        <end position="455"/>
    </location>
</feature>
<dbReference type="EMBL" id="CP036316">
    <property type="protein sequence ID" value="QDT66045.1"/>
    <property type="molecule type" value="Genomic_DNA"/>
</dbReference>
<evidence type="ECO:0000313" key="4">
    <source>
        <dbReference type="Proteomes" id="UP000319976"/>
    </source>
</evidence>
<accession>A0A517TCD6</accession>
<feature type="chain" id="PRO_5021755992" description="Bacterial SH3 domain protein" evidence="2">
    <location>
        <begin position="21"/>
        <end position="581"/>
    </location>
</feature>
<gene>
    <name evidence="3" type="ORF">V22_33090</name>
</gene>
<dbReference type="AlphaFoldDB" id="A0A517TCD6"/>
<reference evidence="3 4" key="1">
    <citation type="submission" date="2019-02" db="EMBL/GenBank/DDBJ databases">
        <title>Deep-cultivation of Planctomycetes and their phenomic and genomic characterization uncovers novel biology.</title>
        <authorList>
            <person name="Wiegand S."/>
            <person name="Jogler M."/>
            <person name="Boedeker C."/>
            <person name="Pinto D."/>
            <person name="Vollmers J."/>
            <person name="Rivas-Marin E."/>
            <person name="Kohn T."/>
            <person name="Peeters S.H."/>
            <person name="Heuer A."/>
            <person name="Rast P."/>
            <person name="Oberbeckmann S."/>
            <person name="Bunk B."/>
            <person name="Jeske O."/>
            <person name="Meyerdierks A."/>
            <person name="Storesund J.E."/>
            <person name="Kallscheuer N."/>
            <person name="Luecker S."/>
            <person name="Lage O.M."/>
            <person name="Pohl T."/>
            <person name="Merkel B.J."/>
            <person name="Hornburger P."/>
            <person name="Mueller R.-W."/>
            <person name="Bruemmer F."/>
            <person name="Labrenz M."/>
            <person name="Spormann A.M."/>
            <person name="Op den Camp H."/>
            <person name="Overmann J."/>
            <person name="Amann R."/>
            <person name="Jetten M.S.M."/>
            <person name="Mascher T."/>
            <person name="Medema M.H."/>
            <person name="Devos D.P."/>
            <person name="Kaster A.-K."/>
            <person name="Ovreas L."/>
            <person name="Rohde M."/>
            <person name="Galperin M.Y."/>
            <person name="Jogler C."/>
        </authorList>
    </citation>
    <scope>NUCLEOTIDE SEQUENCE [LARGE SCALE GENOMIC DNA]</scope>
    <source>
        <strain evidence="3 4">V22</strain>
    </source>
</reference>
<evidence type="ECO:0000313" key="3">
    <source>
        <dbReference type="EMBL" id="QDT66045.1"/>
    </source>
</evidence>